<dbReference type="PANTHER" id="PTHR21210">
    <property type="entry name" value="TRNA (URACIL-O(2)-)-METHYLTRANSFERASE-RELATED"/>
    <property type="match status" value="1"/>
</dbReference>
<evidence type="ECO:0000256" key="5">
    <source>
        <dbReference type="ARBA" id="ARBA00022603"/>
    </source>
</evidence>
<dbReference type="AlphaFoldDB" id="A0A8D8QAE4"/>
<feature type="region of interest" description="Disordered" evidence="11">
    <location>
        <begin position="619"/>
        <end position="671"/>
    </location>
</feature>
<keyword evidence="8 10" id="KW-0819">tRNA processing</keyword>
<comment type="catalytic activity">
    <reaction evidence="9 10">
        <text>uridine(44) in tRNA(Ser) + S-adenosyl-L-methionine = 2'-O-methyluridine(44) in tRNA(Ser) + S-adenosyl-L-homocysteine + H(+)</text>
        <dbReference type="Rhea" id="RHEA:43100"/>
        <dbReference type="Rhea" id="RHEA-COMP:10339"/>
        <dbReference type="Rhea" id="RHEA-COMP:10340"/>
        <dbReference type="ChEBI" id="CHEBI:15378"/>
        <dbReference type="ChEBI" id="CHEBI:57856"/>
        <dbReference type="ChEBI" id="CHEBI:59789"/>
        <dbReference type="ChEBI" id="CHEBI:65315"/>
        <dbReference type="ChEBI" id="CHEBI:74478"/>
        <dbReference type="EC" id="2.1.1.211"/>
    </reaction>
</comment>
<feature type="compositionally biased region" description="Basic and acidic residues" evidence="11">
    <location>
        <begin position="468"/>
        <end position="485"/>
    </location>
</feature>
<dbReference type="EMBL" id="HBUF01067592">
    <property type="protein sequence ID" value="CAG6628195.1"/>
    <property type="molecule type" value="Transcribed_RNA"/>
</dbReference>
<comment type="subcellular location">
    <subcellularLocation>
        <location evidence="2 10">Cytoplasm</location>
    </subcellularLocation>
</comment>
<name>A0A8D8QAE4_9HEMI</name>
<comment type="function">
    <text evidence="10">Adenosyl-L-methionine (AdoMet)-dependent tRNA (uracil-O(2)-)-methyltransferase.</text>
</comment>
<comment type="function">
    <text evidence="1">Probable adenosyl-L-methionine (AdoMet)-dependent tRNA (uracil-O(2)-)-methyltransferase.</text>
</comment>
<feature type="compositionally biased region" description="Basic and acidic residues" evidence="11">
    <location>
        <begin position="506"/>
        <end position="530"/>
    </location>
</feature>
<keyword evidence="4 10" id="KW-0963">Cytoplasm</keyword>
<feature type="compositionally biased region" description="Polar residues" evidence="11">
    <location>
        <begin position="179"/>
        <end position="191"/>
    </location>
</feature>
<dbReference type="Gene3D" id="3.40.50.150">
    <property type="entry name" value="Vaccinia Virus protein VP39"/>
    <property type="match status" value="1"/>
</dbReference>
<evidence type="ECO:0000256" key="8">
    <source>
        <dbReference type="ARBA" id="ARBA00022694"/>
    </source>
</evidence>
<keyword evidence="5 10" id="KW-0489">Methyltransferase</keyword>
<feature type="region of interest" description="Disordered" evidence="11">
    <location>
        <begin position="468"/>
        <end position="530"/>
    </location>
</feature>
<keyword evidence="6 10" id="KW-0808">Transferase</keyword>
<evidence type="ECO:0000313" key="12">
    <source>
        <dbReference type="EMBL" id="CAG6628191.1"/>
    </source>
</evidence>
<dbReference type="EC" id="2.1.1.211" evidence="10"/>
<evidence type="ECO:0000256" key="10">
    <source>
        <dbReference type="RuleBase" id="RU368004"/>
    </source>
</evidence>
<dbReference type="InterPro" id="IPR011671">
    <property type="entry name" value="tRNA_uracil_MeTrfase"/>
</dbReference>
<dbReference type="GO" id="GO:0030488">
    <property type="term" value="P:tRNA methylation"/>
    <property type="evidence" value="ECO:0007669"/>
    <property type="project" value="UniProtKB-UniRule"/>
</dbReference>
<evidence type="ECO:0000256" key="3">
    <source>
        <dbReference type="ARBA" id="ARBA00009056"/>
    </source>
</evidence>
<feature type="region of interest" description="Disordered" evidence="11">
    <location>
        <begin position="167"/>
        <end position="191"/>
    </location>
</feature>
<dbReference type="PANTHER" id="PTHR21210:SF0">
    <property type="entry name" value="TRNA (URACIL-O(2)-)-METHYLTRANSFERASE-RELATED"/>
    <property type="match status" value="1"/>
</dbReference>
<reference evidence="12" key="1">
    <citation type="submission" date="2021-05" db="EMBL/GenBank/DDBJ databases">
        <authorList>
            <person name="Alioto T."/>
            <person name="Alioto T."/>
            <person name="Gomez Garrido J."/>
        </authorList>
    </citation>
    <scope>NUCLEOTIDE SEQUENCE</scope>
</reference>
<dbReference type="InterPro" id="IPR029063">
    <property type="entry name" value="SAM-dependent_MTases_sf"/>
</dbReference>
<feature type="compositionally biased region" description="Polar residues" evidence="11">
    <location>
        <begin position="619"/>
        <end position="668"/>
    </location>
</feature>
<evidence type="ECO:0000256" key="7">
    <source>
        <dbReference type="ARBA" id="ARBA00022691"/>
    </source>
</evidence>
<dbReference type="GO" id="GO:0005737">
    <property type="term" value="C:cytoplasm"/>
    <property type="evidence" value="ECO:0007669"/>
    <property type="project" value="UniProtKB-SubCell"/>
</dbReference>
<dbReference type="EMBL" id="HBUF01067588">
    <property type="protein sequence ID" value="CAG6628191.1"/>
    <property type="molecule type" value="Transcribed_RNA"/>
</dbReference>
<evidence type="ECO:0000256" key="11">
    <source>
        <dbReference type="SAM" id="MobiDB-lite"/>
    </source>
</evidence>
<dbReference type="GO" id="GO:0141101">
    <property type="term" value="F:tRNA(Ser) (uridine(44)-2'-O-)-methyltransferase activity"/>
    <property type="evidence" value="ECO:0007669"/>
    <property type="project" value="UniProtKB-EC"/>
</dbReference>
<protein>
    <recommendedName>
        <fullName evidence="10">tRNA (uracil-O(2)-)-methyltransferase</fullName>
        <ecNumber evidence="10">2.1.1.211</ecNumber>
    </recommendedName>
</protein>
<sequence length="794" mass="90475">MNDNFTTVKEMDLNFSSDEFLTSINIWISKPHTLNKRVLSIEPILQFNVEHLAVQQISHMKDLILSGNENVKDTLESYVKSLPSGNVSVQIRKLIPRSVAHFEGCVELVVEDYDNLSFLFYNLSLCTANKKSIVCVFPYMIQFDEHSRKLYLKVKSQCKAEESFQQNAKSATEEVPESPSCTPDTKTSDHTLTNSHQAEALVWLQNTLLPKLIKWAENSFKMNSQSLVQNSLQLINMSQYSTLYNTMKTKYGKQITEIWPEVTDPSKFVYEDLAIASYLICLWGKRPTRYVDLGCGNGLLVHILNSEGHQGFGIDVRKRKIWDLYPPTTVLKVDVITPSASTLFPDTDWIIGNHSDELTPWIPIITTRSSASCKLFLLPCCAYQFDGHKYQRRNSRLSIYNDYLQYISRDICSNLCRFNVELDRLRIPSTKRIAIVCRSRQYGAAELDKVDESIGAFLKGLERKEGVEKELEDKENGEKDERSDEQCGFEENNVFEDDDANGSVKTSKETVEENKPIDKAENDHSEDDKLGYKIKEKHQKDEELAPRSKKLKTNDDNIASLDNLKTNDTWMKNIKTRDNKETVRNCTQINRNIEQAIVDIIVKCLLEKQLDEGVTSWNHSGTLQQSVDSVETDTGTNQSSPAGGSTSETIHSGNVTNSEHGNVPSTADSIHKKSNDISLDSIEKNDNNNLHSSSNSTNKNVIVAIPLAEIVREIRAQNPTYLAEISRQNGGIKTLIRNRHAMFCVENNAVQFRMPRLRDRSGLTHAQWKCKPCWFEHHHPFRCPLKEEECSFQH</sequence>
<evidence type="ECO:0000256" key="2">
    <source>
        <dbReference type="ARBA" id="ARBA00004496"/>
    </source>
</evidence>
<keyword evidence="7 10" id="KW-0949">S-adenosyl-L-methionine</keyword>
<organism evidence="12">
    <name type="scientific">Cacopsylla melanoneura</name>
    <dbReference type="NCBI Taxonomy" id="428564"/>
    <lineage>
        <taxon>Eukaryota</taxon>
        <taxon>Metazoa</taxon>
        <taxon>Ecdysozoa</taxon>
        <taxon>Arthropoda</taxon>
        <taxon>Hexapoda</taxon>
        <taxon>Insecta</taxon>
        <taxon>Pterygota</taxon>
        <taxon>Neoptera</taxon>
        <taxon>Paraneoptera</taxon>
        <taxon>Hemiptera</taxon>
        <taxon>Sternorrhyncha</taxon>
        <taxon>Psylloidea</taxon>
        <taxon>Psyllidae</taxon>
        <taxon>Psyllinae</taxon>
        <taxon>Cacopsylla</taxon>
    </lineage>
</organism>
<proteinExistence type="inferred from homology"/>
<evidence type="ECO:0000256" key="1">
    <source>
        <dbReference type="ARBA" id="ARBA00002778"/>
    </source>
</evidence>
<comment type="similarity">
    <text evidence="3 10">Belongs to the TRM44 family.</text>
</comment>
<evidence type="ECO:0000256" key="9">
    <source>
        <dbReference type="ARBA" id="ARBA00047957"/>
    </source>
</evidence>
<dbReference type="Pfam" id="PF07757">
    <property type="entry name" value="AdoMet_MTase"/>
    <property type="match status" value="1"/>
</dbReference>
<evidence type="ECO:0000256" key="6">
    <source>
        <dbReference type="ARBA" id="ARBA00022679"/>
    </source>
</evidence>
<accession>A0A8D8QAE4</accession>
<evidence type="ECO:0000256" key="4">
    <source>
        <dbReference type="ARBA" id="ARBA00022490"/>
    </source>
</evidence>